<feature type="region of interest" description="Disordered" evidence="1">
    <location>
        <begin position="119"/>
        <end position="164"/>
    </location>
</feature>
<evidence type="ECO:0000313" key="3">
    <source>
        <dbReference type="Proteomes" id="UP000886653"/>
    </source>
</evidence>
<gene>
    <name evidence="2" type="ORF">CROQUDRAFT_87008</name>
</gene>
<dbReference type="AlphaFoldDB" id="A0A9P6NS40"/>
<name>A0A9P6NS40_9BASI</name>
<feature type="compositionally biased region" description="Polar residues" evidence="1">
    <location>
        <begin position="140"/>
        <end position="155"/>
    </location>
</feature>
<evidence type="ECO:0000256" key="1">
    <source>
        <dbReference type="SAM" id="MobiDB-lite"/>
    </source>
</evidence>
<sequence length="164" mass="17232">MTTAVPDAICTQFIKQLCGPVCLLPTVLRTNCPALVQHHICKGHHCTSSLPVQVCTGLGEALADTNKLSCPPGSSGCSGLSRPSTGRTALPHPLPLSAIQWLRGGAVSEEFGWKGANTIRSRAESGSSQEGDGDGHKQNGAESSTLPGPQTTTLLYRSRARTEW</sequence>
<comment type="caution">
    <text evidence="2">The sequence shown here is derived from an EMBL/GenBank/DDBJ whole genome shotgun (WGS) entry which is preliminary data.</text>
</comment>
<protein>
    <submittedName>
        <fullName evidence="2">Uncharacterized protein</fullName>
    </submittedName>
</protein>
<evidence type="ECO:0000313" key="2">
    <source>
        <dbReference type="EMBL" id="KAG0151213.1"/>
    </source>
</evidence>
<organism evidence="2 3">
    <name type="scientific">Cronartium quercuum f. sp. fusiforme G11</name>
    <dbReference type="NCBI Taxonomy" id="708437"/>
    <lineage>
        <taxon>Eukaryota</taxon>
        <taxon>Fungi</taxon>
        <taxon>Dikarya</taxon>
        <taxon>Basidiomycota</taxon>
        <taxon>Pucciniomycotina</taxon>
        <taxon>Pucciniomycetes</taxon>
        <taxon>Pucciniales</taxon>
        <taxon>Coleosporiaceae</taxon>
        <taxon>Cronartium</taxon>
    </lineage>
</organism>
<proteinExistence type="predicted"/>
<dbReference type="Proteomes" id="UP000886653">
    <property type="component" value="Unassembled WGS sequence"/>
</dbReference>
<reference evidence="2" key="1">
    <citation type="submission" date="2013-11" db="EMBL/GenBank/DDBJ databases">
        <title>Genome sequence of the fusiform rust pathogen reveals effectors for host alternation and coevolution with pine.</title>
        <authorList>
            <consortium name="DOE Joint Genome Institute"/>
            <person name="Smith K."/>
            <person name="Pendleton A."/>
            <person name="Kubisiak T."/>
            <person name="Anderson C."/>
            <person name="Salamov A."/>
            <person name="Aerts A."/>
            <person name="Riley R."/>
            <person name="Clum A."/>
            <person name="Lindquist E."/>
            <person name="Ence D."/>
            <person name="Campbell M."/>
            <person name="Kronenberg Z."/>
            <person name="Feau N."/>
            <person name="Dhillon B."/>
            <person name="Hamelin R."/>
            <person name="Burleigh J."/>
            <person name="Smith J."/>
            <person name="Yandell M."/>
            <person name="Nelson C."/>
            <person name="Grigoriev I."/>
            <person name="Davis J."/>
        </authorList>
    </citation>
    <scope>NUCLEOTIDE SEQUENCE</scope>
    <source>
        <strain evidence="2">G11</strain>
    </source>
</reference>
<keyword evidence="3" id="KW-1185">Reference proteome</keyword>
<dbReference type="EMBL" id="MU167214">
    <property type="protein sequence ID" value="KAG0151213.1"/>
    <property type="molecule type" value="Genomic_DNA"/>
</dbReference>
<accession>A0A9P6NS40</accession>